<dbReference type="GO" id="GO:0005929">
    <property type="term" value="C:cilium"/>
    <property type="evidence" value="ECO:0007669"/>
    <property type="project" value="TreeGrafter"/>
</dbReference>
<name>A0AAV7BKV2_ENGPU</name>
<dbReference type="EMBL" id="WNYA01000005">
    <property type="protein sequence ID" value="KAG8573266.1"/>
    <property type="molecule type" value="Genomic_DNA"/>
</dbReference>
<feature type="compositionally biased region" description="Low complexity" evidence="1">
    <location>
        <begin position="243"/>
        <end position="257"/>
    </location>
</feature>
<dbReference type="InterPro" id="IPR059041">
    <property type="entry name" value="Ig_DLEC1_1"/>
</dbReference>
<proteinExistence type="predicted"/>
<evidence type="ECO:0000313" key="4">
    <source>
        <dbReference type="Proteomes" id="UP000824782"/>
    </source>
</evidence>
<organism evidence="3 4">
    <name type="scientific">Engystomops pustulosus</name>
    <name type="common">Tungara frog</name>
    <name type="synonym">Physalaemus pustulosus</name>
    <dbReference type="NCBI Taxonomy" id="76066"/>
    <lineage>
        <taxon>Eukaryota</taxon>
        <taxon>Metazoa</taxon>
        <taxon>Chordata</taxon>
        <taxon>Craniata</taxon>
        <taxon>Vertebrata</taxon>
        <taxon>Euteleostomi</taxon>
        <taxon>Amphibia</taxon>
        <taxon>Batrachia</taxon>
        <taxon>Anura</taxon>
        <taxon>Neobatrachia</taxon>
        <taxon>Hyloidea</taxon>
        <taxon>Leptodactylidae</taxon>
        <taxon>Leiuperinae</taxon>
        <taxon>Engystomops</taxon>
    </lineage>
</organism>
<evidence type="ECO:0000313" key="3">
    <source>
        <dbReference type="EMBL" id="KAG8573266.1"/>
    </source>
</evidence>
<dbReference type="Gene3D" id="2.60.40.10">
    <property type="entry name" value="Immunoglobulins"/>
    <property type="match status" value="8"/>
</dbReference>
<protein>
    <recommendedName>
        <fullName evidence="2">Deleted in lung and esophageal cancer protein 1 Ig-like domain-containing protein</fullName>
    </recommendedName>
</protein>
<dbReference type="Pfam" id="PF23316">
    <property type="entry name" value="Ig_DLEC1_6th"/>
    <property type="match status" value="1"/>
</dbReference>
<feature type="compositionally biased region" description="Basic residues" evidence="1">
    <location>
        <begin position="260"/>
        <end position="274"/>
    </location>
</feature>
<sequence>MTTPGRQRLGRAVCIPPHQQVHHFFLLGTADKDKMATDEVLPRVNWSPDPAMNWPKPSSEKTQDISHLLTSLFKNVYTGEVIGKDTGANLIRSKGGDNPHHQKFVEELQQIRTEYDSRMAECDKVERHIIQARARATAEEERILNSLKNEAGDSFKSLGLPPVESYFRWCVDNNLLKKHKLICPEDYIIDTQVITSAPRGLSAPSLYKETFSFHQHISRSPVDDGYSDPLPPDTSPKGLVEKSLSSLTLSSLSSTESPSHKKTSKMSRSSKKISQKSEMSAEEREAERAQLDHLEKRHNFLKNPRFLPPSDQYGGRSLILQTKKREVLISGKSRVIEKHDSNEPVPVFLANPPVIFFPEYEVGQIYEMTVELRNMTASSRHVRVIPPSTPYFSLGLGKFPGEGGIVAPGMSCHYTVRFVPDSLADFEDFILVETQAPYPVLVPIEARRPPPILTLPRTLDCGPCLVGGVKLIECLCRNEGLSRGRFCIMPKSVWPPANFRTVANAGFVEQIPFCIRPAMFELYPGQETIIEVIFFPLFSETYNQVFTIVCDNCQVKDITLTGYGQLLGLQLASINEDKIIPIEFSDSSSEHLIEFPSTNLHSTEQRSIVVRNTTHVELPFYWQIVKPHLQDLQPGEQTDLNNLKYNVDEYIAFTVSPLQGILQPHKDHIFNVTYTPTELAEYDSIAQMVLRDVPAPPSEEEHPSGLTELDPSIQDVIVFDLAFKGSAEPFHLLLEPYAIIFSGESFISTAMRKQFKMWNNSKSTIQYEWENISSPNIIQIEPHSGKIGPSKSAEFEAIFTGLKTGFCSENVNCHILHSAEPVVLHVEASFKGPVVSIMIPSLDLGLVKLSNNTLSKFTIENMSPLAAKWKIEESRACLAGRGEEESRFWVSPESGVLPPLSIAEVSVIFKPLACQRLETVLELQVENGEGSYLPVTADVQVPQVCLLSSSLVFSEIYVGVPAQLTIKMFNQGRLPAKFSWQEFTASHQDAWSVNVHPASGVLGPNEESEMCVTLTSYTLDEIKDLTLCCLIEDMKEPLVINMNAKAKGLHVSYSSSSSPAGESVNDEELLLDFGSEVTLQSSVTRTLTITNHSGISAPFSLQVSYFSGCHLPQAPRSSTSTSSLIQRTARFSKEVTKRADADFRTSVLSDGKGAAFIPQPSTGTLGPFQQLSINVTAYNNMWGEYTDLLLCTVGDLSPKEVPIKMTVEGCPLYFQMTGPKPERQTEGPVIRFGTHVSGGDTVSRCLRINNPSPCDIRIDWETYNRDQDPSKLLDVVLLFGDPFPLKDIDGNEIVDSSLDMGDSDNSPMNWDKIPSTSGTTSSSSLRSVSKDERVNQTEHTDDDDTSDDLNGQRNENTPEEKLISVILRTHEGVASDYPYCITPRQTIVPARGYSTIHVSFTPLILSEITNKIECAGYALGFLSLDDMSTRQVHGQVKRSHGYGVDPIRMELQAFVKPALLSVEFEDEDEEGLVFYSVASDLIPDRTSSSILTEFTTTRKLKLMNCTETLLYFRLLLSKPFTVVAVDPNKSIKTSQSDREERAAQMVLHPQQNTLVKVSFCTTLELLTYQNLPDDQMLPGVKVLQTENGDRKLHFTQQLVIEYSNNSSQQVPLSAYLTVPVLQLSCDTLDFGTCFVGQTRTQEVFLMNRSGSKSYWMALLDKKERHNGQDIFSISPTSGMLDAHVSHTSSSKEMLLVTFTARKNKEYETVIMVHGMLGEKPLQLHIKGRGSYDEKYEALLNT</sequence>
<dbReference type="InterPro" id="IPR033304">
    <property type="entry name" value="DLEC1"/>
</dbReference>
<keyword evidence="4" id="KW-1185">Reference proteome</keyword>
<dbReference type="GO" id="GO:0005737">
    <property type="term" value="C:cytoplasm"/>
    <property type="evidence" value="ECO:0007669"/>
    <property type="project" value="TreeGrafter"/>
</dbReference>
<dbReference type="GO" id="GO:0008285">
    <property type="term" value="P:negative regulation of cell population proliferation"/>
    <property type="evidence" value="ECO:0007669"/>
    <property type="project" value="InterPro"/>
</dbReference>
<dbReference type="GO" id="GO:0015631">
    <property type="term" value="F:tubulin binding"/>
    <property type="evidence" value="ECO:0007669"/>
    <property type="project" value="TreeGrafter"/>
</dbReference>
<dbReference type="Pfam" id="PF23277">
    <property type="entry name" value="Ig_Dlec1_1"/>
    <property type="match status" value="1"/>
</dbReference>
<dbReference type="PANTHER" id="PTHR46348">
    <property type="entry name" value="DELETED IN LUNG AND ESOPHAGEAL CANCER PROTEIN 1"/>
    <property type="match status" value="1"/>
</dbReference>
<evidence type="ECO:0000259" key="2">
    <source>
        <dbReference type="Pfam" id="PF23277"/>
    </source>
</evidence>
<reference evidence="3" key="1">
    <citation type="thesis" date="2020" institute="ProQuest LLC" country="789 East Eisenhower Parkway, Ann Arbor, MI, USA">
        <title>Comparative Genomics and Chromosome Evolution.</title>
        <authorList>
            <person name="Mudd A.B."/>
        </authorList>
    </citation>
    <scope>NUCLEOTIDE SEQUENCE</scope>
    <source>
        <strain evidence="3">237g6f4</strain>
        <tissue evidence="3">Blood</tissue>
    </source>
</reference>
<dbReference type="Proteomes" id="UP000824782">
    <property type="component" value="Unassembled WGS sequence"/>
</dbReference>
<feature type="region of interest" description="Disordered" evidence="1">
    <location>
        <begin position="218"/>
        <end position="289"/>
    </location>
</feature>
<dbReference type="PANTHER" id="PTHR46348:SF1">
    <property type="entry name" value="DELETED IN LUNG AND ESOPHAGEAL CANCER PROTEIN 1"/>
    <property type="match status" value="1"/>
</dbReference>
<accession>A0AAV7BKV2</accession>
<comment type="caution">
    <text evidence="3">The sequence shown here is derived from an EMBL/GenBank/DDBJ whole genome shotgun (WGS) entry which is preliminary data.</text>
</comment>
<feature type="domain" description="Deleted in lung and esophageal cancer protein 1 Ig-like" evidence="2">
    <location>
        <begin position="348"/>
        <end position="433"/>
    </location>
</feature>
<feature type="region of interest" description="Disordered" evidence="1">
    <location>
        <begin position="1296"/>
        <end position="1360"/>
    </location>
</feature>
<evidence type="ECO:0000256" key="1">
    <source>
        <dbReference type="SAM" id="MobiDB-lite"/>
    </source>
</evidence>
<dbReference type="InterPro" id="IPR013783">
    <property type="entry name" value="Ig-like_fold"/>
</dbReference>
<feature type="compositionally biased region" description="Basic and acidic residues" evidence="1">
    <location>
        <begin position="1328"/>
        <end position="1339"/>
    </location>
</feature>
<gene>
    <name evidence="3" type="ORF">GDO81_012339</name>
</gene>
<feature type="compositionally biased region" description="Low complexity" evidence="1">
    <location>
        <begin position="1315"/>
        <end position="1327"/>
    </location>
</feature>
<feature type="compositionally biased region" description="Basic and acidic residues" evidence="1">
    <location>
        <begin position="279"/>
        <end position="289"/>
    </location>
</feature>